<keyword evidence="14 15" id="KW-0456">Lyase</keyword>
<feature type="transmembrane region" description="Helical" evidence="15">
    <location>
        <begin position="292"/>
        <end position="311"/>
    </location>
</feature>
<accession>A0ABM0MTQ4</accession>
<keyword evidence="13 15" id="KW-0275">Fatty acid biosynthesis</keyword>
<evidence type="ECO:0000256" key="15">
    <source>
        <dbReference type="RuleBase" id="RU363109"/>
    </source>
</evidence>
<keyword evidence="12 15" id="KW-0472">Membrane</keyword>
<comment type="subcellular location">
    <subcellularLocation>
        <location evidence="1 15">Endoplasmic reticulum membrane</location>
        <topology evidence="1 15">Multi-pass membrane protein</topology>
    </subcellularLocation>
</comment>
<dbReference type="PANTHER" id="PTHR11035:SF35">
    <property type="entry name" value="VERY-LONG-CHAIN (3R)-3-HYDROXYACYL-COA DEHYDRATASE"/>
    <property type="match status" value="1"/>
</dbReference>
<evidence type="ECO:0000256" key="11">
    <source>
        <dbReference type="ARBA" id="ARBA00023098"/>
    </source>
</evidence>
<evidence type="ECO:0000256" key="3">
    <source>
        <dbReference type="ARBA" id="ARBA00007811"/>
    </source>
</evidence>
<keyword evidence="6 15" id="KW-0812">Transmembrane</keyword>
<dbReference type="InterPro" id="IPR008978">
    <property type="entry name" value="HSP20-like_chaperone"/>
</dbReference>
<keyword evidence="9 15" id="KW-1133">Transmembrane helix</keyword>
<dbReference type="SUPFAM" id="SSF49764">
    <property type="entry name" value="HSP20-like chaperones"/>
    <property type="match status" value="1"/>
</dbReference>
<evidence type="ECO:0000256" key="1">
    <source>
        <dbReference type="ARBA" id="ARBA00004477"/>
    </source>
</evidence>
<feature type="transmembrane region" description="Helical" evidence="15">
    <location>
        <begin position="331"/>
        <end position="351"/>
    </location>
</feature>
<evidence type="ECO:0000256" key="9">
    <source>
        <dbReference type="ARBA" id="ARBA00022989"/>
    </source>
</evidence>
<evidence type="ECO:0000256" key="4">
    <source>
        <dbReference type="ARBA" id="ARBA00013122"/>
    </source>
</evidence>
<dbReference type="InterPro" id="IPR007052">
    <property type="entry name" value="CS_dom"/>
</dbReference>
<dbReference type="Pfam" id="PF04387">
    <property type="entry name" value="PTPLA"/>
    <property type="match status" value="1"/>
</dbReference>
<comment type="function">
    <text evidence="15">Catalyzes the third of the four reactions of the long-chain fatty acids elongation cycle. This endoplasmic reticulum-bound enzymatic process, allows the addition of two carbons to the chain of long- and very long-chain fatty acids/VLCFAs per cycle. This enzyme catalyzes the dehydration of the 3-hydroxyacyl-CoA intermediate into trans-2,3-enoyl-CoA, within each cycle of fatty acid elongation. Thereby, it participates to the production of VLCFAs of different chain lengths that are involved in multiple biological processes as precursors of membrane lipids and lipid mediators.</text>
</comment>
<feature type="transmembrane region" description="Helical" evidence="15">
    <location>
        <begin position="228"/>
        <end position="245"/>
    </location>
</feature>
<keyword evidence="11 15" id="KW-0443">Lipid metabolism</keyword>
<evidence type="ECO:0000256" key="8">
    <source>
        <dbReference type="ARBA" id="ARBA00022832"/>
    </source>
</evidence>
<dbReference type="Gene3D" id="2.60.40.790">
    <property type="match status" value="1"/>
</dbReference>
<dbReference type="CDD" id="cd06465">
    <property type="entry name" value="p23_hB-ind1_like"/>
    <property type="match status" value="1"/>
</dbReference>
<sequence length="371" mass="43034">MAANPRPNVLWAQDNEKIFLKVDLKEVKEPLIDVTENDIKFKGVGVGAGGQQLYEFTLNFYDIIIPKKSEYRVNARSVEFKVIKDGAYFWPRLTEQEKRPTWLKIDFDRWRDEDESEEDDLKPPFPLSDPNIAIKELEEKLKNDSDLAWKEVKKIYLFIYNLFQFIGFFIVGFILVDGFSDQTTDTFANLFDRAGGILAICQIVAVLEIVHPAVGLVKTGISAPLMQIYGRNFLIFFVIIPESNLHGQPAVYYLMVVWTFIELIRYPFYALSSIGKEKEMLTWLRYTIWIPLYPLGFLLEALVLYQAIPMYENSGKWSPSLPNGYNFSWNFPLWLWCDIGLRIFIGAPILLRHMHKMRMKKLGGGSKKKVS</sequence>
<feature type="domain" description="CS" evidence="16">
    <location>
        <begin position="4"/>
        <end position="94"/>
    </location>
</feature>
<name>A0ABM0MTQ4_SACKO</name>
<comment type="pathway">
    <text evidence="2 15">Lipid metabolism; fatty acid biosynthesis.</text>
</comment>
<evidence type="ECO:0000259" key="16">
    <source>
        <dbReference type="PROSITE" id="PS51203"/>
    </source>
</evidence>
<evidence type="ECO:0000256" key="2">
    <source>
        <dbReference type="ARBA" id="ARBA00005194"/>
    </source>
</evidence>
<comment type="similarity">
    <text evidence="3 15">Belongs to the very long-chain fatty acids dehydratase HACD family.</text>
</comment>
<evidence type="ECO:0000256" key="10">
    <source>
        <dbReference type="ARBA" id="ARBA00023054"/>
    </source>
</evidence>
<dbReference type="RefSeq" id="XP_006823395.1">
    <property type="nucleotide sequence ID" value="XM_006823332.1"/>
</dbReference>
<evidence type="ECO:0000256" key="5">
    <source>
        <dbReference type="ARBA" id="ARBA00022516"/>
    </source>
</evidence>
<comment type="catalytic activity">
    <reaction evidence="15">
        <text>a very-long-chain (3R)-3-hydroxyacyl-CoA = a very-long-chain (2E)-enoyl-CoA + H2O</text>
        <dbReference type="Rhea" id="RHEA:45812"/>
        <dbReference type="ChEBI" id="CHEBI:15377"/>
        <dbReference type="ChEBI" id="CHEBI:83728"/>
        <dbReference type="ChEBI" id="CHEBI:85440"/>
        <dbReference type="EC" id="4.2.1.134"/>
    </reaction>
</comment>
<keyword evidence="8 15" id="KW-0276">Fatty acid metabolism</keyword>
<keyword evidence="7 15" id="KW-0256">Endoplasmic reticulum</keyword>
<dbReference type="InterPro" id="IPR007482">
    <property type="entry name" value="Tyr_Pase-like_PTPLA"/>
</dbReference>
<evidence type="ECO:0000256" key="12">
    <source>
        <dbReference type="ARBA" id="ARBA00023136"/>
    </source>
</evidence>
<dbReference type="EC" id="4.2.1.134" evidence="4 15"/>
<dbReference type="GeneID" id="100376136"/>
<proteinExistence type="inferred from homology"/>
<organism evidence="17 18">
    <name type="scientific">Saccoglossus kowalevskii</name>
    <name type="common">Acorn worm</name>
    <dbReference type="NCBI Taxonomy" id="10224"/>
    <lineage>
        <taxon>Eukaryota</taxon>
        <taxon>Metazoa</taxon>
        <taxon>Hemichordata</taxon>
        <taxon>Enteropneusta</taxon>
        <taxon>Harrimaniidae</taxon>
        <taxon>Saccoglossus</taxon>
    </lineage>
</organism>
<dbReference type="PANTHER" id="PTHR11035">
    <property type="entry name" value="VERY-LONG-CHAIN (3R)-3-HYDROXYACYL-COA DEHYDRATASE"/>
    <property type="match status" value="1"/>
</dbReference>
<feature type="transmembrane region" description="Helical" evidence="15">
    <location>
        <begin position="196"/>
        <end position="216"/>
    </location>
</feature>
<keyword evidence="10" id="KW-0175">Coiled coil</keyword>
<evidence type="ECO:0000256" key="6">
    <source>
        <dbReference type="ARBA" id="ARBA00022692"/>
    </source>
</evidence>
<dbReference type="Proteomes" id="UP000694865">
    <property type="component" value="Unplaced"/>
</dbReference>
<reference evidence="18" key="1">
    <citation type="submission" date="2025-08" db="UniProtKB">
        <authorList>
            <consortium name="RefSeq"/>
        </authorList>
    </citation>
    <scope>IDENTIFICATION</scope>
    <source>
        <tissue evidence="18">Testes</tissue>
    </source>
</reference>
<gene>
    <name evidence="18" type="primary">LOC100376136</name>
</gene>
<evidence type="ECO:0000313" key="18">
    <source>
        <dbReference type="RefSeq" id="XP_006823395.1"/>
    </source>
</evidence>
<keyword evidence="17" id="KW-1185">Reference proteome</keyword>
<evidence type="ECO:0000313" key="17">
    <source>
        <dbReference type="Proteomes" id="UP000694865"/>
    </source>
</evidence>
<keyword evidence="5 15" id="KW-0444">Lipid biosynthesis</keyword>
<feature type="transmembrane region" description="Helical" evidence="15">
    <location>
        <begin position="251"/>
        <end position="271"/>
    </location>
</feature>
<evidence type="ECO:0000256" key="13">
    <source>
        <dbReference type="ARBA" id="ARBA00023160"/>
    </source>
</evidence>
<dbReference type="PROSITE" id="PS51203">
    <property type="entry name" value="CS"/>
    <property type="match status" value="1"/>
</dbReference>
<feature type="transmembrane region" description="Helical" evidence="15">
    <location>
        <begin position="155"/>
        <end position="176"/>
    </location>
</feature>
<dbReference type="Pfam" id="PF04969">
    <property type="entry name" value="CS"/>
    <property type="match status" value="1"/>
</dbReference>
<evidence type="ECO:0000256" key="7">
    <source>
        <dbReference type="ARBA" id="ARBA00022824"/>
    </source>
</evidence>
<evidence type="ECO:0000256" key="14">
    <source>
        <dbReference type="ARBA" id="ARBA00023239"/>
    </source>
</evidence>
<protein>
    <recommendedName>
        <fullName evidence="4 15">Very-long-chain (3R)-3-hydroxyacyl-CoA dehydratase</fullName>
        <ecNumber evidence="4 15">4.2.1.134</ecNumber>
    </recommendedName>
</protein>